<dbReference type="AlphaFoldDB" id="A0A8B8IT07"/>
<organism evidence="7 8">
    <name type="scientific">Vanessa tameamea</name>
    <name type="common">Kamehameha butterfly</name>
    <dbReference type="NCBI Taxonomy" id="334116"/>
    <lineage>
        <taxon>Eukaryota</taxon>
        <taxon>Metazoa</taxon>
        <taxon>Ecdysozoa</taxon>
        <taxon>Arthropoda</taxon>
        <taxon>Hexapoda</taxon>
        <taxon>Insecta</taxon>
        <taxon>Pterygota</taxon>
        <taxon>Neoptera</taxon>
        <taxon>Endopterygota</taxon>
        <taxon>Lepidoptera</taxon>
        <taxon>Glossata</taxon>
        <taxon>Ditrysia</taxon>
        <taxon>Papilionoidea</taxon>
        <taxon>Nymphalidae</taxon>
        <taxon>Nymphalinae</taxon>
        <taxon>Vanessa</taxon>
    </lineage>
</organism>
<dbReference type="Pfam" id="PF05577">
    <property type="entry name" value="Peptidase_S28"/>
    <property type="match status" value="1"/>
</dbReference>
<dbReference type="GO" id="GO:0006508">
    <property type="term" value="P:proteolysis"/>
    <property type="evidence" value="ECO:0007669"/>
    <property type="project" value="UniProtKB-KW"/>
</dbReference>
<evidence type="ECO:0000313" key="8">
    <source>
        <dbReference type="RefSeq" id="XP_026500280.2"/>
    </source>
</evidence>
<dbReference type="RefSeq" id="XP_026500280.2">
    <property type="nucleotide sequence ID" value="XM_026644495.2"/>
</dbReference>
<dbReference type="PANTHER" id="PTHR11010:SF117">
    <property type="entry name" value="SERINE PROTEASE 16"/>
    <property type="match status" value="1"/>
</dbReference>
<proteinExistence type="inferred from homology"/>
<dbReference type="OrthoDB" id="1735038at2759"/>
<dbReference type="InterPro" id="IPR042269">
    <property type="entry name" value="Ser_carbopepase_S28_SKS"/>
</dbReference>
<dbReference type="OMA" id="HYAEHFG"/>
<dbReference type="GeneID" id="113403872"/>
<gene>
    <name evidence="8" type="primary">LOC113403872</name>
</gene>
<dbReference type="Proteomes" id="UP001652626">
    <property type="component" value="Chromosome Z"/>
</dbReference>
<protein>
    <submittedName>
        <fullName evidence="8">Serine protease K12H4.7</fullName>
    </submittedName>
</protein>
<dbReference type="GO" id="GO:0008239">
    <property type="term" value="F:dipeptidyl-peptidase activity"/>
    <property type="evidence" value="ECO:0007669"/>
    <property type="project" value="TreeGrafter"/>
</dbReference>
<evidence type="ECO:0000256" key="6">
    <source>
        <dbReference type="SAM" id="SignalP"/>
    </source>
</evidence>
<evidence type="ECO:0000313" key="7">
    <source>
        <dbReference type="Proteomes" id="UP001652626"/>
    </source>
</evidence>
<accession>A0A8B8IT07</accession>
<name>A0A8B8IT07_VANTA</name>
<keyword evidence="3 6" id="KW-0732">Signal</keyword>
<dbReference type="InterPro" id="IPR029058">
    <property type="entry name" value="AB_hydrolase_fold"/>
</dbReference>
<evidence type="ECO:0000256" key="1">
    <source>
        <dbReference type="ARBA" id="ARBA00011079"/>
    </source>
</evidence>
<feature type="chain" id="PRO_5045038928" evidence="6">
    <location>
        <begin position="21"/>
        <end position="498"/>
    </location>
</feature>
<keyword evidence="5" id="KW-0325">Glycoprotein</keyword>
<keyword evidence="2 8" id="KW-0645">Protease</keyword>
<evidence type="ECO:0000256" key="4">
    <source>
        <dbReference type="ARBA" id="ARBA00022801"/>
    </source>
</evidence>
<dbReference type="Gene3D" id="1.20.120.980">
    <property type="entry name" value="Serine carboxypeptidase S28, SKS domain"/>
    <property type="match status" value="1"/>
</dbReference>
<dbReference type="GO" id="GO:0070008">
    <property type="term" value="F:serine-type exopeptidase activity"/>
    <property type="evidence" value="ECO:0007669"/>
    <property type="project" value="InterPro"/>
</dbReference>
<feature type="signal peptide" evidence="6">
    <location>
        <begin position="1"/>
        <end position="20"/>
    </location>
</feature>
<dbReference type="SUPFAM" id="SSF53474">
    <property type="entry name" value="alpha/beta-Hydrolases"/>
    <property type="match status" value="1"/>
</dbReference>
<dbReference type="Gene3D" id="3.40.50.1820">
    <property type="entry name" value="alpha/beta hydrolase"/>
    <property type="match status" value="1"/>
</dbReference>
<reference evidence="8" key="1">
    <citation type="submission" date="2025-08" db="UniProtKB">
        <authorList>
            <consortium name="RefSeq"/>
        </authorList>
    </citation>
    <scope>IDENTIFICATION</scope>
    <source>
        <tissue evidence="8">Whole body</tissue>
    </source>
</reference>
<dbReference type="InterPro" id="IPR008758">
    <property type="entry name" value="Peptidase_S28"/>
</dbReference>
<keyword evidence="7" id="KW-1185">Reference proteome</keyword>
<dbReference type="PANTHER" id="PTHR11010">
    <property type="entry name" value="PROTEASE S28 PRO-X CARBOXYPEPTIDASE-RELATED"/>
    <property type="match status" value="1"/>
</dbReference>
<evidence type="ECO:0000256" key="3">
    <source>
        <dbReference type="ARBA" id="ARBA00022729"/>
    </source>
</evidence>
<sequence>MIQYSYVILLLFTLITLIQCEKQFRLGRSKGGNLGAPAGDENQKIHDLPPKQWFKQKLDHFSATDTRIWKQRYFVNESFYDFNNPGPVFLMIGGEGPADARWMVKGAWIEYAKIFKAMCIQLEHRYYGESHPTKDISTKNLQYLSSQQALADLAYFINKMNDKYKFNKQVKWVAFGGSYPGSLAAWLRLKYPHLVHASISSSGPLLAKVNFMEYYQVVVNALREKTGGDECVTQLKLAHQQIKSMMKTDPETVEKEFRVCKPFSKASKDDIKNFYNSIADDFADLVQYNEDNRISADMRYKNLTINTVCQMITEPSGKPAYRKLAAFNSIILEKSNQTCLDYSYDNMIEELRNVTWGSEGARQWMYQTCTEFGFYQTSSGEVEVFGDFFPLSFFIQQCQDVFGPKFDAGFVSEVADSTNNCYGGLTIGVKRVAYIHGSVDPWHALGMTTTEEEDAPAIFIKGTAHCANMYPPSASDSAQLLEARTEIRQYLELWLNLP</sequence>
<comment type="similarity">
    <text evidence="1">Belongs to the peptidase S28 family.</text>
</comment>
<evidence type="ECO:0000256" key="5">
    <source>
        <dbReference type="ARBA" id="ARBA00023180"/>
    </source>
</evidence>
<keyword evidence="4" id="KW-0378">Hydrolase</keyword>
<evidence type="ECO:0000256" key="2">
    <source>
        <dbReference type="ARBA" id="ARBA00022670"/>
    </source>
</evidence>